<protein>
    <recommendedName>
        <fullName evidence="5">Flavin-containing monooxygenase</fullName>
        <ecNumber evidence="5">1.-.-.-</ecNumber>
    </recommendedName>
</protein>
<dbReference type="OrthoDB" id="1696484at2759"/>
<evidence type="ECO:0000256" key="2">
    <source>
        <dbReference type="ARBA" id="ARBA00022630"/>
    </source>
</evidence>
<keyword evidence="2 5" id="KW-0285">Flavoprotein</keyword>
<comment type="caution">
    <text evidence="6">The sequence shown here is derived from an EMBL/GenBank/DDBJ whole genome shotgun (WGS) entry which is preliminary data.</text>
</comment>
<dbReference type="InterPro" id="IPR050346">
    <property type="entry name" value="FMO-like"/>
</dbReference>
<accession>A0A2P5BBJ2</accession>
<organism evidence="6 7">
    <name type="scientific">Parasponia andersonii</name>
    <name type="common">Sponia andersonii</name>
    <dbReference type="NCBI Taxonomy" id="3476"/>
    <lineage>
        <taxon>Eukaryota</taxon>
        <taxon>Viridiplantae</taxon>
        <taxon>Streptophyta</taxon>
        <taxon>Embryophyta</taxon>
        <taxon>Tracheophyta</taxon>
        <taxon>Spermatophyta</taxon>
        <taxon>Magnoliopsida</taxon>
        <taxon>eudicotyledons</taxon>
        <taxon>Gunneridae</taxon>
        <taxon>Pentapetalae</taxon>
        <taxon>rosids</taxon>
        <taxon>fabids</taxon>
        <taxon>Rosales</taxon>
        <taxon>Cannabaceae</taxon>
        <taxon>Parasponia</taxon>
    </lineage>
</organism>
<dbReference type="SUPFAM" id="SSF51905">
    <property type="entry name" value="FAD/NAD(P)-binding domain"/>
    <property type="match status" value="1"/>
</dbReference>
<evidence type="ECO:0000256" key="4">
    <source>
        <dbReference type="ARBA" id="ARBA00023002"/>
    </source>
</evidence>
<evidence type="ECO:0000256" key="5">
    <source>
        <dbReference type="RuleBase" id="RU361177"/>
    </source>
</evidence>
<keyword evidence="7" id="KW-1185">Reference proteome</keyword>
<name>A0A2P5BBJ2_PARAD</name>
<keyword evidence="3 5" id="KW-0274">FAD</keyword>
<comment type="cofactor">
    <cofactor evidence="5">
        <name>FAD</name>
        <dbReference type="ChEBI" id="CHEBI:57692"/>
    </cofactor>
</comment>
<evidence type="ECO:0000256" key="1">
    <source>
        <dbReference type="ARBA" id="ARBA00009183"/>
    </source>
</evidence>
<dbReference type="EMBL" id="JXTB01000317">
    <property type="protein sequence ID" value="PON46150.1"/>
    <property type="molecule type" value="Genomic_DNA"/>
</dbReference>
<reference evidence="7" key="1">
    <citation type="submission" date="2016-06" db="EMBL/GenBank/DDBJ databases">
        <title>Parallel loss of symbiosis genes in relatives of nitrogen-fixing non-legume Parasponia.</title>
        <authorList>
            <person name="Van Velzen R."/>
            <person name="Holmer R."/>
            <person name="Bu F."/>
            <person name="Rutten L."/>
            <person name="Van Zeijl A."/>
            <person name="Liu W."/>
            <person name="Santuari L."/>
            <person name="Cao Q."/>
            <person name="Sharma T."/>
            <person name="Shen D."/>
            <person name="Roswanjaya Y."/>
            <person name="Wardhani T."/>
            <person name="Kalhor M.S."/>
            <person name="Jansen J."/>
            <person name="Van den Hoogen J."/>
            <person name="Gungor B."/>
            <person name="Hartog M."/>
            <person name="Hontelez J."/>
            <person name="Verver J."/>
            <person name="Yang W.-C."/>
            <person name="Schijlen E."/>
            <person name="Repin R."/>
            <person name="Schilthuizen M."/>
            <person name="Schranz E."/>
            <person name="Heidstra R."/>
            <person name="Miyata K."/>
            <person name="Fedorova E."/>
            <person name="Kohlen W."/>
            <person name="Bisseling T."/>
            <person name="Smit S."/>
            <person name="Geurts R."/>
        </authorList>
    </citation>
    <scope>NUCLEOTIDE SEQUENCE [LARGE SCALE GENOMIC DNA]</scope>
    <source>
        <strain evidence="7">cv. WU1-14</strain>
    </source>
</reference>
<dbReference type="InterPro" id="IPR036188">
    <property type="entry name" value="FAD/NAD-bd_sf"/>
</dbReference>
<dbReference type="AlphaFoldDB" id="A0A2P5BBJ2"/>
<dbReference type="GO" id="GO:0050661">
    <property type="term" value="F:NADP binding"/>
    <property type="evidence" value="ECO:0007669"/>
    <property type="project" value="InterPro"/>
</dbReference>
<dbReference type="Pfam" id="PF00743">
    <property type="entry name" value="FMO-like"/>
    <property type="match status" value="1"/>
</dbReference>
<evidence type="ECO:0000256" key="3">
    <source>
        <dbReference type="ARBA" id="ARBA00022827"/>
    </source>
</evidence>
<dbReference type="Gene3D" id="3.50.50.60">
    <property type="entry name" value="FAD/NAD(P)-binding domain"/>
    <property type="match status" value="1"/>
</dbReference>
<gene>
    <name evidence="6" type="ORF">PanWU01x14_253730</name>
</gene>
<dbReference type="Proteomes" id="UP000237105">
    <property type="component" value="Unassembled WGS sequence"/>
</dbReference>
<dbReference type="GO" id="GO:0004499">
    <property type="term" value="F:N,N-dimethylaniline monooxygenase activity"/>
    <property type="evidence" value="ECO:0007669"/>
    <property type="project" value="InterPro"/>
</dbReference>
<evidence type="ECO:0000313" key="7">
    <source>
        <dbReference type="Proteomes" id="UP000237105"/>
    </source>
</evidence>
<proteinExistence type="inferred from homology"/>
<evidence type="ECO:0000313" key="6">
    <source>
        <dbReference type="EMBL" id="PON46150.1"/>
    </source>
</evidence>
<dbReference type="GO" id="GO:0050660">
    <property type="term" value="F:flavin adenine dinucleotide binding"/>
    <property type="evidence" value="ECO:0007669"/>
    <property type="project" value="InterPro"/>
</dbReference>
<dbReference type="PANTHER" id="PTHR23023">
    <property type="entry name" value="DIMETHYLANILINE MONOOXYGENASE"/>
    <property type="match status" value="1"/>
</dbReference>
<dbReference type="STRING" id="3476.A0A2P5BBJ2"/>
<dbReference type="InterPro" id="IPR020946">
    <property type="entry name" value="Flavin_mOase-like"/>
</dbReference>
<dbReference type="EC" id="1.-.-.-" evidence="5"/>
<keyword evidence="5 6" id="KW-0503">Monooxygenase</keyword>
<keyword evidence="4 5" id="KW-0560">Oxidoreductase</keyword>
<sequence length="158" mass="18146">MYQFEFVILCIGRYSGLPNIPEFPPNQGPEVFNGKVMHSMDYSAMDDNKAAELIRNKRITVVGSQKSAVDITAECANANGVEYLCLMIQRTAHWLFSSVYLWGVSYPLLYLTRFAELLIHKPGETFLQSILATFLSRLRWAISKFAESYLRWKLPLKK</sequence>
<comment type="similarity">
    <text evidence="1 5">Belongs to the FMO family.</text>
</comment>